<dbReference type="KEGG" id="gsh:117348599"/>
<dbReference type="Pfam" id="PF01390">
    <property type="entry name" value="SEA"/>
    <property type="match status" value="2"/>
</dbReference>
<feature type="domain" description="SEA" evidence="3">
    <location>
        <begin position="1910"/>
        <end position="2029"/>
    </location>
</feature>
<protein>
    <submittedName>
        <fullName evidence="5 6">Mucin-3A-like</fullName>
    </submittedName>
</protein>
<dbReference type="InterPro" id="IPR000082">
    <property type="entry name" value="SEA_dom"/>
</dbReference>
<keyword evidence="2" id="KW-1133">Transmembrane helix</keyword>
<proteinExistence type="predicted"/>
<keyword evidence="2" id="KW-0812">Transmembrane</keyword>
<organism evidence="4 5">
    <name type="scientific">Geotrypetes seraphini</name>
    <name type="common">Gaboon caecilian</name>
    <name type="synonym">Caecilia seraphini</name>
    <dbReference type="NCBI Taxonomy" id="260995"/>
    <lineage>
        <taxon>Eukaryota</taxon>
        <taxon>Metazoa</taxon>
        <taxon>Chordata</taxon>
        <taxon>Craniata</taxon>
        <taxon>Vertebrata</taxon>
        <taxon>Euteleostomi</taxon>
        <taxon>Amphibia</taxon>
        <taxon>Gymnophiona</taxon>
        <taxon>Geotrypetes</taxon>
    </lineage>
</organism>
<feature type="transmembrane region" description="Helical" evidence="2">
    <location>
        <begin position="2262"/>
        <end position="2285"/>
    </location>
</feature>
<reference evidence="5 6" key="1">
    <citation type="submission" date="2025-04" db="UniProtKB">
        <authorList>
            <consortium name="RefSeq"/>
        </authorList>
    </citation>
    <scope>IDENTIFICATION</scope>
</reference>
<sequence length="2325" mass="253986">MDSAVTSERGPLKNMDTFDEASATTWKRYKGTSKKTRSISPFAIACMMTPLRCCLAMVICLVTFTRTYAHNMGVPAQRPPKSSFQAWQAHSSTSTFSSPHFQSAPEPCQSYACETLPKSKLAFLDYIVWRQRLLQQNSSNKAVFMAASGILNTSSLSLDTKDNSWVLSSGSYVTGQMSTPFSSSNEAIETHDLKMRQHRLRRETRKLEAITDLPKTFQSKKVHSFSSKISTTEKKAWQIALEQWVASLLGGKKVLHGESRAHEDESKVVVSSDAKILNAANDLKSNPWMGGLARPFVPFFGRINLPATTHLPIAKLIAKKDEVVPSVTEHISSYLPTPLLDKTANSTISGKESAELAYLVSSTTTDKSLGLSSPTDSRSSMRHTRKTKVLLKPVPFIRAERLNVPSSIGSTAIMHSLSASPVEKVRFASTTVSLKGVKVAGYDFIVSKLFPSGSRNTTDLDLKDRLNMTLPEGNISSGLMKPSSVPSIADLVFKTQSVSDATRHWITSNVSHQSDTRSGNLISQFPFMNTEHKVSLSPHTVGLLALRRTDTFRMGSSGSVTTDKPGFIMPIYKFPNQTITSTENLMRLASSAQFAIDVKLGTNVMSTTEMPLPVGDATFPYFSTSSMYSTFGVMSDRDAVTHSPHEALNIGLDLEVNHPTVPLRPTSEKVLLEGRYLEPWQEKSPSVTSLPIWPTRDTLVIAGSLRSHTDFSRLTFADRFDNITSTEMYVKPTTASSSHQTNILKDYSPVSFVALSPVTPEHFSMESNTEQNEESTISNIFSPVSTDHIGNVAFPTLNFSSTLISSNSTNVLAPPNSSSFETFTSLYQAKSELISSTQKTTSVPSTNISSSPCHVVKQSVPTHLGAQSNVTSEQRNTTVSPSSLTSKLLVTVTLPFFKLVSNGSSTSLPEFEFHLQPLLNISFPGATLKTSQTTHRNNLESFFTAVVTKPLIRESKTSKTIPDSTYPTMNMNLQTSLLSNLNTSIGASVGTFSSFGIMPPSGLTSVEKAALSVFSLNQSTVLATKASRLSANVSHSTSRMIQPDVVAWSFTPFRGMTESNHSAINLLPDLNSGVTTIRANRSKRTLPKGYSNTYLTEPAHMKNDSLVLPSCFTCTSVAPVISGNELVHSFSTVATGSTSSTPGPAKIQSEWTSNLNDSSRDWPRVTLSISDIKAAPPFLKSTPLGLVTRPSVSTTYYKTMKNVLGSSMMVNASKQTFDPEVQVELSREDKMPSSLSSQEIENTDSTRNSDVATPRIATSSKSSSDLFLFHTEDASWSTKSNDWLTSTSKVLNSSQSISVLPDVPKRFDMAEEFTMFDMPDPLQPTGTEASNHIDITVSENALTQRGILGTEAFTNFTLVKKQTVPPIAQAAASSIGITERRAHLDVDSSYVLKHDPSISPSILIDRSETAKSNSSSVSTSTSTHTNMQHTTLDLDVFISSMRDGEMTAVTTGSKSVTNSFMDSRVAESSMNIPIQTANQNATSEESSYLSTLQLNVTTASNMPSRLETSLMKTTNVPTGINKSMFSITANKLSPTNLVVNKTSKKGVPYILPLKKSTMANSLHTSSSVSPSLQPYTVPLQHNCTATVYNYNTTAVSQAPQWINTSVVLLDVTSPMQFPRIKLSTSHSSVVTQNPNTRMTLALLGAKKSLTGRARSTGTVDYRHHTATSHIPLKATIGLSNYSALLYSLSTETESSVAALLSNTTATRSDFQNVSTYKLHLGHSNKISPLSLKLEHLSSSTSQNLSSLSTGTIQNVTPSSLSLSLPTKHLGSRVSESLTSTMTRSFTTIPVSLLTTSAVVHFRTRQTSSKNEAHSMSSVAITNPLVTELASLKDSLLSTKLTTSLPGLDPLLVREPKTTLNFTTIGSQTSETSEWMASMAKTDPTLLESLVLGSDVPLFEMPTKSEPTIDELAVMLGTLPLRFCLAGIPFTEDLQNKSAATYKKLEHEVILTLNKMFFSRYGKRYLQTNVLLFLNDSLVVFCEVKFRKDHPIPSSSDIIRTVVTEVYKKASVLFNWSIDVHSLQSKNYTLQNLEPEMLSVSFCTLRMGFVALSDFLQPTMGSLSNLKDEVTRILSRKFAISLFQFVEVRNIRGDLFSQGDLYIDTQIHTDVHQILQLLKHLVNQSVDLTSLSVNGVQLDLQVFPITFRVINRKFDTQLLDHSSLAFQNLTRDLSTAVFHALSKDHNFLQVVIRDVLSGFVLCRGDLIFQKPAPTSQDVLQTLISSIGSDKILAGSAFKVAPSSLTVGDSKPDPFFEYTDFPGFAVAIIVMCGLSILFIPILAILFMKSGMLGHRNKATIQRRHDAEMGQGAVEMDNRGFSSSPEQP</sequence>
<dbReference type="OrthoDB" id="10070537at2759"/>
<dbReference type="RefSeq" id="XP_033776795.1">
    <property type="nucleotide sequence ID" value="XM_033920904.1"/>
</dbReference>
<evidence type="ECO:0000259" key="3">
    <source>
        <dbReference type="PROSITE" id="PS50024"/>
    </source>
</evidence>
<evidence type="ECO:0000256" key="2">
    <source>
        <dbReference type="SAM" id="Phobius"/>
    </source>
</evidence>
<evidence type="ECO:0000313" key="5">
    <source>
        <dbReference type="RefSeq" id="XP_033776795.1"/>
    </source>
</evidence>
<name>A0A6P8P7K6_GEOSA</name>
<feature type="compositionally biased region" description="Polar residues" evidence="1">
    <location>
        <begin position="1233"/>
        <end position="1257"/>
    </location>
</feature>
<evidence type="ECO:0000313" key="4">
    <source>
        <dbReference type="Proteomes" id="UP000515159"/>
    </source>
</evidence>
<feature type="compositionally biased region" description="Low complexity" evidence="1">
    <location>
        <begin position="1410"/>
        <end position="1425"/>
    </location>
</feature>
<dbReference type="SUPFAM" id="SSF82671">
    <property type="entry name" value="SEA domain"/>
    <property type="match status" value="2"/>
</dbReference>
<evidence type="ECO:0000256" key="1">
    <source>
        <dbReference type="SAM" id="MobiDB-lite"/>
    </source>
</evidence>
<dbReference type="InterPro" id="IPR036364">
    <property type="entry name" value="SEA_dom_sf"/>
</dbReference>
<dbReference type="RefSeq" id="XP_033776796.1">
    <property type="nucleotide sequence ID" value="XM_033920905.1"/>
</dbReference>
<feature type="region of interest" description="Disordered" evidence="1">
    <location>
        <begin position="1405"/>
        <end position="1426"/>
    </location>
</feature>
<keyword evidence="2" id="KW-0472">Membrane</keyword>
<dbReference type="Gene3D" id="3.30.70.960">
    <property type="entry name" value="SEA domain"/>
    <property type="match status" value="1"/>
</dbReference>
<dbReference type="Proteomes" id="UP000515159">
    <property type="component" value="Chromosome 14"/>
</dbReference>
<evidence type="ECO:0000313" key="6">
    <source>
        <dbReference type="RefSeq" id="XP_033776796.1"/>
    </source>
</evidence>
<keyword evidence="4" id="KW-1185">Reference proteome</keyword>
<gene>
    <name evidence="5 6" type="primary">LOC117348599</name>
</gene>
<feature type="region of interest" description="Disordered" evidence="1">
    <location>
        <begin position="1220"/>
        <end position="1257"/>
    </location>
</feature>
<accession>A0A6P8P7K6</accession>
<dbReference type="PROSITE" id="PS50024">
    <property type="entry name" value="SEA"/>
    <property type="match status" value="2"/>
</dbReference>
<feature type="domain" description="SEA" evidence="3">
    <location>
        <begin position="2138"/>
        <end position="2250"/>
    </location>
</feature>
<dbReference type="GeneID" id="117348599"/>